<evidence type="ECO:0000313" key="3">
    <source>
        <dbReference type="EMBL" id="KXG45037.1"/>
    </source>
</evidence>
<evidence type="ECO:0000313" key="4">
    <source>
        <dbReference type="Proteomes" id="UP000070352"/>
    </source>
</evidence>
<evidence type="ECO:0000256" key="1">
    <source>
        <dbReference type="ARBA" id="ARBA00009919"/>
    </source>
</evidence>
<dbReference type="RefSeq" id="WP_068727520.1">
    <property type="nucleotide sequence ID" value="NZ_LSKU01000001.1"/>
</dbReference>
<comment type="caution">
    <text evidence="3">The sequence shown here is derived from an EMBL/GenBank/DDBJ whole genome shotgun (WGS) entry which is preliminary data.</text>
</comment>
<dbReference type="PANTHER" id="PTHR10953:SF102">
    <property type="entry name" value="ADENYLYLTRANSFERASE AND SULFURTRANSFERASE MOCS3"/>
    <property type="match status" value="1"/>
</dbReference>
<dbReference type="EMBL" id="LSKU01000001">
    <property type="protein sequence ID" value="KXG45037.1"/>
    <property type="molecule type" value="Genomic_DNA"/>
</dbReference>
<dbReference type="Proteomes" id="UP000070352">
    <property type="component" value="Unassembled WGS sequence"/>
</dbReference>
<dbReference type="FunFam" id="3.40.50.720:FF:000080">
    <property type="entry name" value="Thiazole biosynthesis adenylyltransferase ThiF"/>
    <property type="match status" value="1"/>
</dbReference>
<dbReference type="GO" id="GO:0008146">
    <property type="term" value="F:sulfotransferase activity"/>
    <property type="evidence" value="ECO:0007669"/>
    <property type="project" value="TreeGrafter"/>
</dbReference>
<name>A0A135L7Z3_9BACI</name>
<feature type="domain" description="THIF-type NAD/FAD binding fold" evidence="2">
    <location>
        <begin position="8"/>
        <end position="246"/>
    </location>
</feature>
<dbReference type="InterPro" id="IPR035985">
    <property type="entry name" value="Ubiquitin-activating_enz"/>
</dbReference>
<dbReference type="GO" id="GO:0016779">
    <property type="term" value="F:nucleotidyltransferase activity"/>
    <property type="evidence" value="ECO:0007669"/>
    <property type="project" value="TreeGrafter"/>
</dbReference>
<dbReference type="AlphaFoldDB" id="A0A135L7Z3"/>
<dbReference type="Gene3D" id="3.40.50.720">
    <property type="entry name" value="NAD(P)-binding Rossmann-like Domain"/>
    <property type="match status" value="1"/>
</dbReference>
<dbReference type="SUPFAM" id="SSF69572">
    <property type="entry name" value="Activating enzymes of the ubiquitin-like proteins"/>
    <property type="match status" value="1"/>
</dbReference>
<dbReference type="PANTHER" id="PTHR10953">
    <property type="entry name" value="UBIQUITIN-ACTIVATING ENZYME E1"/>
    <property type="match status" value="1"/>
</dbReference>
<dbReference type="InterPro" id="IPR000594">
    <property type="entry name" value="ThiF_NAD_FAD-bd"/>
</dbReference>
<dbReference type="GO" id="GO:0005829">
    <property type="term" value="C:cytosol"/>
    <property type="evidence" value="ECO:0007669"/>
    <property type="project" value="TreeGrafter"/>
</dbReference>
<accession>A0A135L7Z3</accession>
<dbReference type="STRING" id="1413211.U473_07320"/>
<dbReference type="Pfam" id="PF00899">
    <property type="entry name" value="ThiF"/>
    <property type="match status" value="1"/>
</dbReference>
<dbReference type="CDD" id="cd00757">
    <property type="entry name" value="ThiF_MoeB_HesA_family"/>
    <property type="match status" value="1"/>
</dbReference>
<comment type="similarity">
    <text evidence="1">Belongs to the HesA/MoeB/ThiF family.</text>
</comment>
<dbReference type="GO" id="GO:0004792">
    <property type="term" value="F:thiosulfate-cyanide sulfurtransferase activity"/>
    <property type="evidence" value="ECO:0007669"/>
    <property type="project" value="TreeGrafter"/>
</dbReference>
<organism evidence="3 4">
    <name type="scientific">Tepidibacillus decaturensis</name>
    <dbReference type="NCBI Taxonomy" id="1413211"/>
    <lineage>
        <taxon>Bacteria</taxon>
        <taxon>Bacillati</taxon>
        <taxon>Bacillota</taxon>
        <taxon>Bacilli</taxon>
        <taxon>Bacillales</taxon>
        <taxon>Bacillaceae</taxon>
        <taxon>Tepidibacillus</taxon>
    </lineage>
</organism>
<sequence length="344" mass="38504">MNLNEIRYSRQHLFPFIGKSGQERLGKSRVAIVGMGALGTALANHMVRSGIGYIRIIDRDFVEYSNLQRQMLFDEKDAEQGLPKALAAKEKLNLINSSVMVDAHITDLTWKNAEQLLADVDLILDGTDNFEVRYLINDVAVKYKIPWIYGGAVSSRGMSVTILPEKTPCFRCLFPQAPAPGTTQTCDTAGVIGPIIQVVAAYQATEALKLLVGDHEHLSPSLRNFELWQNDYSEINVRNAKNEDCPTCVHHQYDYLDPKDKSDRVVSLCGRDTIQISPAQDTAFDLKRLASNLSSIGKVEETPFLLRFYIDDYKLTIFPDGRVLIQGTDDPITAKNLFTKYIGN</sequence>
<proteinExistence type="inferred from homology"/>
<reference evidence="3 4" key="1">
    <citation type="submission" date="2016-02" db="EMBL/GenBank/DDBJ databases">
        <title>Draft Genome for Tepidibacillus decaturensis nov. sp. Strain Z9, an Anaerobic, Moderately Thermophilic and Heterotrophic Bacterium from Deep Subsurface of the Illinois Basin, USA.</title>
        <authorList>
            <person name="Dong Y."/>
            <person name="Chang J.Y."/>
            <person name="Sanford R."/>
            <person name="Fouke B.W."/>
        </authorList>
    </citation>
    <scope>NUCLEOTIDE SEQUENCE [LARGE SCALE GENOMIC DNA]</scope>
    <source>
        <strain evidence="3 4">Z9</strain>
    </source>
</reference>
<gene>
    <name evidence="3" type="ORF">U473_07320</name>
</gene>
<dbReference type="GO" id="GO:0008641">
    <property type="term" value="F:ubiquitin-like modifier activating enzyme activity"/>
    <property type="evidence" value="ECO:0007669"/>
    <property type="project" value="InterPro"/>
</dbReference>
<protein>
    <submittedName>
        <fullName evidence="3">Thiamine biosynthesis protein ThiF</fullName>
    </submittedName>
</protein>
<dbReference type="InterPro" id="IPR045886">
    <property type="entry name" value="ThiF/MoeB/HesA"/>
</dbReference>
<keyword evidence="4" id="KW-1185">Reference proteome</keyword>
<evidence type="ECO:0000259" key="2">
    <source>
        <dbReference type="Pfam" id="PF00899"/>
    </source>
</evidence>